<reference evidence="4" key="1">
    <citation type="submission" date="2025-08" db="UniProtKB">
        <authorList>
            <consortium name="RefSeq"/>
        </authorList>
    </citation>
    <scope>IDENTIFICATION</scope>
</reference>
<evidence type="ECO:0000256" key="1">
    <source>
        <dbReference type="SAM" id="Phobius"/>
    </source>
</evidence>
<feature type="domain" description="Ubiquitin-like" evidence="2">
    <location>
        <begin position="108"/>
        <end position="179"/>
    </location>
</feature>
<dbReference type="Gene3D" id="3.10.20.90">
    <property type="entry name" value="Phosphatidylinositol 3-kinase Catalytic Subunit, Chain A, domain 1"/>
    <property type="match status" value="1"/>
</dbReference>
<proteinExistence type="predicted"/>
<evidence type="ECO:0000313" key="3">
    <source>
        <dbReference type="Proteomes" id="UP001652625"/>
    </source>
</evidence>
<name>A0ABM4CXZ0_HYDVU</name>
<dbReference type="RefSeq" id="XP_065666805.1">
    <property type="nucleotide sequence ID" value="XM_065810733.1"/>
</dbReference>
<gene>
    <name evidence="4" type="primary">LOC105844417</name>
</gene>
<dbReference type="PANTHER" id="PTHR14557:SF5">
    <property type="entry name" value="UBIQUITIN-LIKE DOMAIN-CONTAINING PROTEIN"/>
    <property type="match status" value="1"/>
</dbReference>
<accession>A0ABM4CXZ0</accession>
<keyword evidence="3" id="KW-1185">Reference proteome</keyword>
<dbReference type="Proteomes" id="UP001652625">
    <property type="component" value="Chromosome 11"/>
</dbReference>
<dbReference type="InterPro" id="IPR029071">
    <property type="entry name" value="Ubiquitin-like_domsf"/>
</dbReference>
<protein>
    <submittedName>
        <fullName evidence="4">Uncharacterized protein LOC105844417 isoform X3</fullName>
    </submittedName>
</protein>
<evidence type="ECO:0000259" key="2">
    <source>
        <dbReference type="Pfam" id="PF00240"/>
    </source>
</evidence>
<organism evidence="3 4">
    <name type="scientific">Hydra vulgaris</name>
    <name type="common">Hydra</name>
    <name type="synonym">Hydra attenuata</name>
    <dbReference type="NCBI Taxonomy" id="6087"/>
    <lineage>
        <taxon>Eukaryota</taxon>
        <taxon>Metazoa</taxon>
        <taxon>Cnidaria</taxon>
        <taxon>Hydrozoa</taxon>
        <taxon>Hydroidolina</taxon>
        <taxon>Anthoathecata</taxon>
        <taxon>Aplanulata</taxon>
        <taxon>Hydridae</taxon>
        <taxon>Hydra</taxon>
    </lineage>
</organism>
<dbReference type="CDD" id="cd17057">
    <property type="entry name" value="Ubl_TMUB1_like"/>
    <property type="match status" value="1"/>
</dbReference>
<keyword evidence="1" id="KW-0812">Transmembrane</keyword>
<sequence>MNQIVEGLDNDVLFIVFFLILIIILIPFYIFSPIQSRLSSFRNEERAEFSNNFEQSNNQNNDSSTFVSPGINDSDIHTGGSLSNSDINLTQHNISQKRDTFVSSNDVISIKVINNEVFHIHAVSKFMKLLDLKRKCFPVEYDSAKNIRFIYRGCILSVDSSTLNDLNINDGSVIHCVISDQATSYQTQSGESSTPADFDLSGIFIPLLSMIIVLIWITVFMYSYLFSGISIVILCVVSIIFFVMTFFNR</sequence>
<keyword evidence="1" id="KW-0472">Membrane</keyword>
<feature type="transmembrane region" description="Helical" evidence="1">
    <location>
        <begin position="203"/>
        <end position="222"/>
    </location>
</feature>
<dbReference type="GeneID" id="105844417"/>
<dbReference type="SUPFAM" id="SSF54236">
    <property type="entry name" value="Ubiquitin-like"/>
    <property type="match status" value="1"/>
</dbReference>
<dbReference type="InterPro" id="IPR000626">
    <property type="entry name" value="Ubiquitin-like_dom"/>
</dbReference>
<keyword evidence="1" id="KW-1133">Transmembrane helix</keyword>
<feature type="transmembrane region" description="Helical" evidence="1">
    <location>
        <begin position="228"/>
        <end position="247"/>
    </location>
</feature>
<dbReference type="InterPro" id="IPR040352">
    <property type="entry name" value="TMUB1/2"/>
</dbReference>
<dbReference type="Pfam" id="PF00240">
    <property type="entry name" value="ubiquitin"/>
    <property type="match status" value="1"/>
</dbReference>
<feature type="transmembrane region" description="Helical" evidence="1">
    <location>
        <begin position="12"/>
        <end position="32"/>
    </location>
</feature>
<dbReference type="PANTHER" id="PTHR14557">
    <property type="entry name" value="PROTEIN C7ORF21"/>
    <property type="match status" value="1"/>
</dbReference>
<evidence type="ECO:0000313" key="4">
    <source>
        <dbReference type="RefSeq" id="XP_065666805.1"/>
    </source>
</evidence>